<dbReference type="InterPro" id="IPR005828">
    <property type="entry name" value="MFS_sugar_transport-like"/>
</dbReference>
<feature type="transmembrane region" description="Helical" evidence="7">
    <location>
        <begin position="123"/>
        <end position="142"/>
    </location>
</feature>
<reference evidence="9" key="2">
    <citation type="journal article" date="2023" name="IMA Fungus">
        <title>Comparative genomic study of the Penicillium genus elucidates a diverse pangenome and 15 lateral gene transfer events.</title>
        <authorList>
            <person name="Petersen C."/>
            <person name="Sorensen T."/>
            <person name="Nielsen M.R."/>
            <person name="Sondergaard T.E."/>
            <person name="Sorensen J.L."/>
            <person name="Fitzpatrick D.A."/>
            <person name="Frisvad J.C."/>
            <person name="Nielsen K.L."/>
        </authorList>
    </citation>
    <scope>NUCLEOTIDE SEQUENCE</scope>
    <source>
        <strain evidence="9">IBT 29677</strain>
    </source>
</reference>
<feature type="transmembrane region" description="Helical" evidence="7">
    <location>
        <begin position="223"/>
        <end position="240"/>
    </location>
</feature>
<dbReference type="InterPro" id="IPR003663">
    <property type="entry name" value="Sugar/inositol_transpt"/>
</dbReference>
<evidence type="ECO:0000256" key="2">
    <source>
        <dbReference type="ARBA" id="ARBA00010992"/>
    </source>
</evidence>
<dbReference type="PANTHER" id="PTHR48022:SF48">
    <property type="entry name" value="SUGAR TRANSPORTER, PUTATIVE (AFU_ORTHOLOGUE AFUA_3G06730)-RELATED"/>
    <property type="match status" value="1"/>
</dbReference>
<name>A0A9W9VMC0_9EURO</name>
<dbReference type="FunFam" id="1.20.1250.20:FF:000388">
    <property type="entry name" value="MFS sugar transporter, putative"/>
    <property type="match status" value="1"/>
</dbReference>
<dbReference type="InterPro" id="IPR005829">
    <property type="entry name" value="Sugar_transporter_CS"/>
</dbReference>
<evidence type="ECO:0000256" key="6">
    <source>
        <dbReference type="ARBA" id="ARBA00023136"/>
    </source>
</evidence>
<sequence>MGSVVDTPPKGGFKLVLQNPYLCGVASFSTLGGLLFGYDQGVISGVITMESFGARFPHVFSDSGFKGWFVSTLLLAAWFGSLINGPIADRIGRKLSINVAVVIFVIGSAIQCAAVNIPMLFAGRAIVGLAVGMMTMVVPLYISEVSIPEIRGGLVVTQQLSVTIGILISYWIDYGTNYIGGTRCAPDMPYTGGTSAKPTFDPYNDIPITGCNGQSEASWRLPLAIQIVPAVILGIGMVFFPESPRWLLMKERDDDSLVALSRLRRQSRDSPILQNEYLEVRASIMLENSFARENFPNLSGVKLHVAQYVSLFTKWARFKRLFIGCAVMFFQQFIGCNAMIYYAPTIFGQLGMDGNTTSLLATGVYGIVNCLATLPALFFIDKFGRRALLMAGATGPIGWVLPSEIFNLSIRSKAISITTSATWMCNFIIGLVTPDMLETITWGTYIFFAAFALIALIFTFFCIPETRGKTLEDMDLIFGDTSAYEEKERIKHIEADLRGTKLNDAEDLKPADQHREIVDSV</sequence>
<keyword evidence="5 7" id="KW-1133">Transmembrane helix</keyword>
<evidence type="ECO:0000256" key="7">
    <source>
        <dbReference type="SAM" id="Phobius"/>
    </source>
</evidence>
<keyword evidence="4 7" id="KW-0812">Transmembrane</keyword>
<comment type="caution">
    <text evidence="9">The sequence shown here is derived from an EMBL/GenBank/DDBJ whole genome shotgun (WGS) entry which is preliminary data.</text>
</comment>
<dbReference type="InterPro" id="IPR020846">
    <property type="entry name" value="MFS_dom"/>
</dbReference>
<dbReference type="GeneID" id="81371913"/>
<gene>
    <name evidence="9" type="ORF">N7509_008296</name>
</gene>
<feature type="transmembrane region" description="Helical" evidence="7">
    <location>
        <begin position="414"/>
        <end position="433"/>
    </location>
</feature>
<evidence type="ECO:0000256" key="5">
    <source>
        <dbReference type="ARBA" id="ARBA00022989"/>
    </source>
</evidence>
<feature type="transmembrane region" description="Helical" evidence="7">
    <location>
        <begin position="321"/>
        <end position="343"/>
    </location>
</feature>
<accession>A0A9W9VMC0</accession>
<dbReference type="PROSITE" id="PS50850">
    <property type="entry name" value="MFS"/>
    <property type="match status" value="1"/>
</dbReference>
<dbReference type="InterPro" id="IPR050360">
    <property type="entry name" value="MFS_Sugar_Transporters"/>
</dbReference>
<feature type="domain" description="Major facilitator superfamily (MFS) profile" evidence="8">
    <location>
        <begin position="25"/>
        <end position="467"/>
    </location>
</feature>
<evidence type="ECO:0000256" key="3">
    <source>
        <dbReference type="ARBA" id="ARBA00022448"/>
    </source>
</evidence>
<dbReference type="GO" id="GO:0005351">
    <property type="term" value="F:carbohydrate:proton symporter activity"/>
    <property type="evidence" value="ECO:0007669"/>
    <property type="project" value="TreeGrafter"/>
</dbReference>
<feature type="transmembrane region" description="Helical" evidence="7">
    <location>
        <begin position="95"/>
        <end position="117"/>
    </location>
</feature>
<keyword evidence="3" id="KW-0813">Transport</keyword>
<dbReference type="Gene3D" id="1.20.1250.20">
    <property type="entry name" value="MFS general substrate transporter like domains"/>
    <property type="match status" value="3"/>
</dbReference>
<evidence type="ECO:0000313" key="9">
    <source>
        <dbReference type="EMBL" id="KAJ5385755.1"/>
    </source>
</evidence>
<feature type="transmembrane region" description="Helical" evidence="7">
    <location>
        <begin position="154"/>
        <end position="172"/>
    </location>
</feature>
<dbReference type="RefSeq" id="XP_056483553.1">
    <property type="nucleotide sequence ID" value="XM_056632933.1"/>
</dbReference>
<dbReference type="SUPFAM" id="SSF103473">
    <property type="entry name" value="MFS general substrate transporter"/>
    <property type="match status" value="1"/>
</dbReference>
<dbReference type="PRINTS" id="PR00171">
    <property type="entry name" value="SUGRTRNSPORT"/>
</dbReference>
<evidence type="ECO:0000256" key="1">
    <source>
        <dbReference type="ARBA" id="ARBA00004141"/>
    </source>
</evidence>
<reference evidence="9" key="1">
    <citation type="submission" date="2022-12" db="EMBL/GenBank/DDBJ databases">
        <authorList>
            <person name="Petersen C."/>
        </authorList>
    </citation>
    <scope>NUCLEOTIDE SEQUENCE</scope>
    <source>
        <strain evidence="9">IBT 29677</strain>
    </source>
</reference>
<feature type="transmembrane region" description="Helical" evidence="7">
    <location>
        <begin position="445"/>
        <end position="464"/>
    </location>
</feature>
<comment type="similarity">
    <text evidence="2">Belongs to the major facilitator superfamily. Sugar transporter (TC 2.A.1.1) family.</text>
</comment>
<feature type="transmembrane region" description="Helical" evidence="7">
    <location>
        <begin position="65"/>
        <end position="83"/>
    </location>
</feature>
<comment type="subcellular location">
    <subcellularLocation>
        <location evidence="1">Membrane</location>
        <topology evidence="1">Multi-pass membrane protein</topology>
    </subcellularLocation>
</comment>
<keyword evidence="10" id="KW-1185">Reference proteome</keyword>
<dbReference type="GO" id="GO:0016020">
    <property type="term" value="C:membrane"/>
    <property type="evidence" value="ECO:0007669"/>
    <property type="project" value="UniProtKB-SubCell"/>
</dbReference>
<evidence type="ECO:0000259" key="8">
    <source>
        <dbReference type="PROSITE" id="PS50850"/>
    </source>
</evidence>
<dbReference type="Pfam" id="PF00083">
    <property type="entry name" value="Sugar_tr"/>
    <property type="match status" value="1"/>
</dbReference>
<dbReference type="PROSITE" id="PS00216">
    <property type="entry name" value="SUGAR_TRANSPORT_1"/>
    <property type="match status" value="1"/>
</dbReference>
<dbReference type="InterPro" id="IPR036259">
    <property type="entry name" value="MFS_trans_sf"/>
</dbReference>
<evidence type="ECO:0000313" key="10">
    <source>
        <dbReference type="Proteomes" id="UP001147747"/>
    </source>
</evidence>
<dbReference type="PANTHER" id="PTHR48022">
    <property type="entry name" value="PLASTIDIC GLUCOSE TRANSPORTER 4"/>
    <property type="match status" value="1"/>
</dbReference>
<keyword evidence="6 7" id="KW-0472">Membrane</keyword>
<dbReference type="Proteomes" id="UP001147747">
    <property type="component" value="Unassembled WGS sequence"/>
</dbReference>
<protein>
    <recommendedName>
        <fullName evidence="8">Major facilitator superfamily (MFS) profile domain-containing protein</fullName>
    </recommendedName>
</protein>
<feature type="transmembrane region" description="Helical" evidence="7">
    <location>
        <begin position="363"/>
        <end position="380"/>
    </location>
</feature>
<proteinExistence type="inferred from homology"/>
<dbReference type="EMBL" id="JAPZBU010000009">
    <property type="protein sequence ID" value="KAJ5385755.1"/>
    <property type="molecule type" value="Genomic_DNA"/>
</dbReference>
<organism evidence="9 10">
    <name type="scientific">Penicillium cosmopolitanum</name>
    <dbReference type="NCBI Taxonomy" id="1131564"/>
    <lineage>
        <taxon>Eukaryota</taxon>
        <taxon>Fungi</taxon>
        <taxon>Dikarya</taxon>
        <taxon>Ascomycota</taxon>
        <taxon>Pezizomycotina</taxon>
        <taxon>Eurotiomycetes</taxon>
        <taxon>Eurotiomycetidae</taxon>
        <taxon>Eurotiales</taxon>
        <taxon>Aspergillaceae</taxon>
        <taxon>Penicillium</taxon>
    </lineage>
</organism>
<dbReference type="OrthoDB" id="8120565at2759"/>
<dbReference type="PROSITE" id="PS00217">
    <property type="entry name" value="SUGAR_TRANSPORT_2"/>
    <property type="match status" value="1"/>
</dbReference>
<evidence type="ECO:0000256" key="4">
    <source>
        <dbReference type="ARBA" id="ARBA00022692"/>
    </source>
</evidence>
<dbReference type="AlphaFoldDB" id="A0A9W9VMC0"/>